<gene>
    <name evidence="1" type="ORF">ESY86_20535</name>
</gene>
<dbReference type="InterPro" id="IPR000653">
    <property type="entry name" value="DegT/StrS_aminotransferase"/>
</dbReference>
<reference evidence="1 2" key="1">
    <citation type="submission" date="2019-08" db="EMBL/GenBank/DDBJ databases">
        <title>Genomes of Subsaximicrobium wynnwilliamsii strains.</title>
        <authorList>
            <person name="Bowman J.P."/>
        </authorList>
    </citation>
    <scope>NUCLEOTIDE SEQUENCE [LARGE SCALE GENOMIC DNA]</scope>
    <source>
        <strain evidence="1 2">2-80-2</strain>
    </source>
</reference>
<dbReference type="InterPro" id="IPR015422">
    <property type="entry name" value="PyrdxlP-dep_Trfase_small"/>
</dbReference>
<keyword evidence="2" id="KW-1185">Reference proteome</keyword>
<dbReference type="Pfam" id="PF01041">
    <property type="entry name" value="DegT_DnrJ_EryC1"/>
    <property type="match status" value="1"/>
</dbReference>
<feature type="non-terminal residue" evidence="1">
    <location>
        <position position="1"/>
    </location>
</feature>
<name>A0A5C6Z9T4_9FLAO</name>
<evidence type="ECO:0000313" key="1">
    <source>
        <dbReference type="EMBL" id="TXD86186.1"/>
    </source>
</evidence>
<dbReference type="EMBL" id="VORO01000085">
    <property type="protein sequence ID" value="TXD86186.1"/>
    <property type="molecule type" value="Genomic_DNA"/>
</dbReference>
<dbReference type="SUPFAM" id="SSF53383">
    <property type="entry name" value="PLP-dependent transferases"/>
    <property type="match status" value="1"/>
</dbReference>
<dbReference type="Proteomes" id="UP000321578">
    <property type="component" value="Unassembled WGS sequence"/>
</dbReference>
<proteinExistence type="predicted"/>
<dbReference type="Gene3D" id="3.90.1150.10">
    <property type="entry name" value="Aspartate Aminotransferase, domain 1"/>
    <property type="match status" value="1"/>
</dbReference>
<accession>A0A5C6Z9T4</accession>
<organism evidence="1 2">
    <name type="scientific">Subsaximicrobium wynnwilliamsii</name>
    <dbReference type="NCBI Taxonomy" id="291179"/>
    <lineage>
        <taxon>Bacteria</taxon>
        <taxon>Pseudomonadati</taxon>
        <taxon>Bacteroidota</taxon>
        <taxon>Flavobacteriia</taxon>
        <taxon>Flavobacteriales</taxon>
        <taxon>Flavobacteriaceae</taxon>
        <taxon>Subsaximicrobium</taxon>
    </lineage>
</organism>
<sequence>VLTPSEEVREGLRKHLESLNIESRPFWRPMHLQPVFKDAPAYVNGVSKNLFKKGLCLPSGSNLSEADLNRVINGIKDFFRV</sequence>
<protein>
    <submittedName>
        <fullName evidence="1">Pyridoxal phosphate-dependent aminotransferase</fullName>
    </submittedName>
</protein>
<keyword evidence="1" id="KW-0032">Aminotransferase</keyword>
<dbReference type="AlphaFoldDB" id="A0A5C6Z9T4"/>
<dbReference type="RefSeq" id="WP_189836592.1">
    <property type="nucleotide sequence ID" value="NZ_VORO01000085.1"/>
</dbReference>
<keyword evidence="1" id="KW-0808">Transferase</keyword>
<comment type="caution">
    <text evidence="1">The sequence shown here is derived from an EMBL/GenBank/DDBJ whole genome shotgun (WGS) entry which is preliminary data.</text>
</comment>
<dbReference type="InterPro" id="IPR015424">
    <property type="entry name" value="PyrdxlP-dep_Trfase"/>
</dbReference>
<evidence type="ECO:0000313" key="2">
    <source>
        <dbReference type="Proteomes" id="UP000321578"/>
    </source>
</evidence>
<dbReference type="GO" id="GO:0008483">
    <property type="term" value="F:transaminase activity"/>
    <property type="evidence" value="ECO:0007669"/>
    <property type="project" value="UniProtKB-KW"/>
</dbReference>